<sequence>MEPERGDGARTRIVHTLAGSAFYYDNPDFRARLGAWLGSDCLDAVSGPASPFVYG</sequence>
<dbReference type="RefSeq" id="WP_179855176.1">
    <property type="nucleotide sequence ID" value="NZ_OBDY01000005.1"/>
</dbReference>
<evidence type="ECO:0000313" key="2">
    <source>
        <dbReference type="Proteomes" id="UP000219612"/>
    </source>
</evidence>
<organism evidence="1 2">
    <name type="scientific">Paractinoplanes atraurantiacus</name>
    <dbReference type="NCBI Taxonomy" id="1036182"/>
    <lineage>
        <taxon>Bacteria</taxon>
        <taxon>Bacillati</taxon>
        <taxon>Actinomycetota</taxon>
        <taxon>Actinomycetes</taxon>
        <taxon>Micromonosporales</taxon>
        <taxon>Micromonosporaceae</taxon>
        <taxon>Paractinoplanes</taxon>
    </lineage>
</organism>
<accession>A0A285HRK7</accession>
<gene>
    <name evidence="1" type="ORF">SAMN05421748_105203</name>
</gene>
<name>A0A285HRK7_9ACTN</name>
<dbReference type="AlphaFoldDB" id="A0A285HRK7"/>
<protein>
    <submittedName>
        <fullName evidence="1">Uncharacterized protein</fullName>
    </submittedName>
</protein>
<dbReference type="EMBL" id="OBDY01000005">
    <property type="protein sequence ID" value="SNY38295.1"/>
    <property type="molecule type" value="Genomic_DNA"/>
</dbReference>
<keyword evidence="2" id="KW-1185">Reference proteome</keyword>
<dbReference type="Proteomes" id="UP000219612">
    <property type="component" value="Unassembled WGS sequence"/>
</dbReference>
<reference evidence="1 2" key="1">
    <citation type="submission" date="2017-09" db="EMBL/GenBank/DDBJ databases">
        <authorList>
            <person name="Ehlers B."/>
            <person name="Leendertz F.H."/>
        </authorList>
    </citation>
    <scope>NUCLEOTIDE SEQUENCE [LARGE SCALE GENOMIC DNA]</scope>
    <source>
        <strain evidence="1 2">CGMCC 4.6857</strain>
    </source>
</reference>
<evidence type="ECO:0000313" key="1">
    <source>
        <dbReference type="EMBL" id="SNY38295.1"/>
    </source>
</evidence>
<proteinExistence type="predicted"/>